<keyword evidence="8" id="KW-1133">Transmembrane helix</keyword>
<dbReference type="Pfam" id="PF03734">
    <property type="entry name" value="YkuD"/>
    <property type="match status" value="1"/>
</dbReference>
<keyword evidence="2" id="KW-0808">Transferase</keyword>
<dbReference type="InterPro" id="IPR050979">
    <property type="entry name" value="LD-transpeptidase"/>
</dbReference>
<dbReference type="GO" id="GO:0005576">
    <property type="term" value="C:extracellular region"/>
    <property type="evidence" value="ECO:0007669"/>
    <property type="project" value="TreeGrafter"/>
</dbReference>
<protein>
    <submittedName>
        <fullName evidence="10">Lipoprotein-anchoring transpeptidase ErfK/SrfK</fullName>
    </submittedName>
</protein>
<dbReference type="InterPro" id="IPR038063">
    <property type="entry name" value="Transpep_catalytic_dom"/>
</dbReference>
<keyword evidence="4 6" id="KW-0573">Peptidoglycan synthesis</keyword>
<dbReference type="GO" id="GO:0018104">
    <property type="term" value="P:peptidoglycan-protein cross-linking"/>
    <property type="evidence" value="ECO:0007669"/>
    <property type="project" value="TreeGrafter"/>
</dbReference>
<name>A0A7W4YLP8_9MICO</name>
<feature type="domain" description="L,D-TPase catalytic" evidence="9">
    <location>
        <begin position="380"/>
        <end position="497"/>
    </location>
</feature>
<feature type="compositionally biased region" description="Polar residues" evidence="7">
    <location>
        <begin position="8"/>
        <end position="20"/>
    </location>
</feature>
<dbReference type="GO" id="GO:0071555">
    <property type="term" value="P:cell wall organization"/>
    <property type="evidence" value="ECO:0007669"/>
    <property type="project" value="UniProtKB-UniRule"/>
</dbReference>
<keyword evidence="11" id="KW-1185">Reference proteome</keyword>
<evidence type="ECO:0000256" key="8">
    <source>
        <dbReference type="SAM" id="Phobius"/>
    </source>
</evidence>
<evidence type="ECO:0000256" key="2">
    <source>
        <dbReference type="ARBA" id="ARBA00022679"/>
    </source>
</evidence>
<keyword evidence="3 6" id="KW-0133">Cell shape</keyword>
<evidence type="ECO:0000256" key="1">
    <source>
        <dbReference type="ARBA" id="ARBA00004752"/>
    </source>
</evidence>
<evidence type="ECO:0000313" key="10">
    <source>
        <dbReference type="EMBL" id="MBB2975655.1"/>
    </source>
</evidence>
<dbReference type="Proteomes" id="UP000529310">
    <property type="component" value="Unassembled WGS sequence"/>
</dbReference>
<dbReference type="AlphaFoldDB" id="A0A7W4YLP8"/>
<keyword evidence="10" id="KW-0449">Lipoprotein</keyword>
<dbReference type="UniPathway" id="UPA00219"/>
<dbReference type="RefSeq" id="WP_165139335.1">
    <property type="nucleotide sequence ID" value="NZ_CP049255.1"/>
</dbReference>
<evidence type="ECO:0000256" key="3">
    <source>
        <dbReference type="ARBA" id="ARBA00022960"/>
    </source>
</evidence>
<keyword evidence="8" id="KW-0472">Membrane</keyword>
<accession>A0A7W4YLP8</accession>
<keyword evidence="5 6" id="KW-0961">Cell wall biogenesis/degradation</keyword>
<reference evidence="10 11" key="1">
    <citation type="submission" date="2020-08" db="EMBL/GenBank/DDBJ databases">
        <title>Sequencing the genomes of 1000 actinobacteria strains.</title>
        <authorList>
            <person name="Klenk H.-P."/>
        </authorList>
    </citation>
    <scope>NUCLEOTIDE SEQUENCE [LARGE SCALE GENOMIC DNA]</scope>
    <source>
        <strain evidence="10 11">DSM 27099</strain>
    </source>
</reference>
<evidence type="ECO:0000256" key="6">
    <source>
        <dbReference type="PROSITE-ProRule" id="PRU01373"/>
    </source>
</evidence>
<feature type="active site" description="Proton donor/acceptor" evidence="6">
    <location>
        <position position="457"/>
    </location>
</feature>
<evidence type="ECO:0000256" key="7">
    <source>
        <dbReference type="SAM" id="MobiDB-lite"/>
    </source>
</evidence>
<evidence type="ECO:0000256" key="4">
    <source>
        <dbReference type="ARBA" id="ARBA00022984"/>
    </source>
</evidence>
<gene>
    <name evidence="10" type="ORF">FHX49_001221</name>
</gene>
<keyword evidence="8" id="KW-0812">Transmembrane</keyword>
<dbReference type="CDD" id="cd16913">
    <property type="entry name" value="YkuD_like"/>
    <property type="match status" value="1"/>
</dbReference>
<evidence type="ECO:0000256" key="5">
    <source>
        <dbReference type="ARBA" id="ARBA00023316"/>
    </source>
</evidence>
<dbReference type="Gene3D" id="2.40.440.10">
    <property type="entry name" value="L,D-transpeptidase catalytic domain-like"/>
    <property type="match status" value="1"/>
</dbReference>
<dbReference type="EMBL" id="JACHWQ010000002">
    <property type="protein sequence ID" value="MBB2975655.1"/>
    <property type="molecule type" value="Genomic_DNA"/>
</dbReference>
<evidence type="ECO:0000313" key="11">
    <source>
        <dbReference type="Proteomes" id="UP000529310"/>
    </source>
</evidence>
<proteinExistence type="predicted"/>
<dbReference type="PANTHER" id="PTHR30582:SF2">
    <property type="entry name" value="L,D-TRANSPEPTIDASE YCIB-RELATED"/>
    <property type="match status" value="1"/>
</dbReference>
<dbReference type="InterPro" id="IPR005490">
    <property type="entry name" value="LD_TPept_cat_dom"/>
</dbReference>
<dbReference type="GO" id="GO:0008360">
    <property type="term" value="P:regulation of cell shape"/>
    <property type="evidence" value="ECO:0007669"/>
    <property type="project" value="UniProtKB-UniRule"/>
</dbReference>
<feature type="active site" description="Nucleophile" evidence="6">
    <location>
        <position position="473"/>
    </location>
</feature>
<dbReference type="PANTHER" id="PTHR30582">
    <property type="entry name" value="L,D-TRANSPEPTIDASE"/>
    <property type="match status" value="1"/>
</dbReference>
<evidence type="ECO:0000259" key="9">
    <source>
        <dbReference type="PROSITE" id="PS52029"/>
    </source>
</evidence>
<comment type="pathway">
    <text evidence="1 6">Cell wall biogenesis; peptidoglycan biosynthesis.</text>
</comment>
<comment type="caution">
    <text evidence="10">The sequence shown here is derived from an EMBL/GenBank/DDBJ whole genome shotgun (WGS) entry which is preliminary data.</text>
</comment>
<feature type="region of interest" description="Disordered" evidence="7">
    <location>
        <begin position="1"/>
        <end position="20"/>
    </location>
</feature>
<dbReference type="PROSITE" id="PS52029">
    <property type="entry name" value="LD_TPASE"/>
    <property type="match status" value="1"/>
</dbReference>
<sequence>MTDIATKNEANNGSSSDDAATTVIDNTIVEGDSGDGADKNYEWAPTEPAPKKRHLGWWISGAAAVIAVAIVASSLVLIAPGTAIAGVSVGLMTPGGAIGAVNSRLAETEIAISTPDGSATLTGADLGASVDASAAAEAAFEAHPMWNVTEWFADSSAPDVAIDPITAEAALTAAFPDAFLAPVNATISFDADSASYAVTPAVEGTGIDLDLIQSTLKQAFLDGSTRVEIDATVVPVDATFTTATAEESVTSLNAMLDSAGFYVGEERTVPLDRALVASWLTVDTTDAVDASDVTVTADASAMADVIDSLPKAVDRDAVNATVITNEAGDVLRTETEGVAGRALDSTDGIADSYAAQLASGNSVYELPVTETEFTTTSLARMLEVNLSEQRLYVKENGVVVDSWLISSGLEFPTQTGRYNIGWKTPLQTMRGNNADGTTYETPNIKSVMYFNGDQAFHGVYWHNNFGQPMSHGCVGMPEYRAAQIYSWAPEGVDVWIHN</sequence>
<dbReference type="GO" id="GO:0071972">
    <property type="term" value="F:peptidoglycan L,D-transpeptidase activity"/>
    <property type="evidence" value="ECO:0007669"/>
    <property type="project" value="TreeGrafter"/>
</dbReference>
<organism evidence="10 11">
    <name type="scientific">Microbacterium endophyticum</name>
    <dbReference type="NCBI Taxonomy" id="1526412"/>
    <lineage>
        <taxon>Bacteria</taxon>
        <taxon>Bacillati</taxon>
        <taxon>Actinomycetota</taxon>
        <taxon>Actinomycetes</taxon>
        <taxon>Micrococcales</taxon>
        <taxon>Microbacteriaceae</taxon>
        <taxon>Microbacterium</taxon>
    </lineage>
</organism>
<dbReference type="SUPFAM" id="SSF141523">
    <property type="entry name" value="L,D-transpeptidase catalytic domain-like"/>
    <property type="match status" value="1"/>
</dbReference>
<feature type="transmembrane region" description="Helical" evidence="8">
    <location>
        <begin position="55"/>
        <end position="79"/>
    </location>
</feature>
<dbReference type="GO" id="GO:0016740">
    <property type="term" value="F:transferase activity"/>
    <property type="evidence" value="ECO:0007669"/>
    <property type="project" value="UniProtKB-KW"/>
</dbReference>